<organism evidence="1 2">
    <name type="scientific">Xanthomonas phage Carpasina</name>
    <dbReference type="NCBI Taxonomy" id="2163636"/>
    <lineage>
        <taxon>Viruses</taxon>
        <taxon>Duplodnaviria</taxon>
        <taxon>Heunggongvirae</taxon>
        <taxon>Uroviricota</taxon>
        <taxon>Caudoviricetes</taxon>
        <taxon>Lindbergviridae</taxon>
        <taxon>Carpasinavirus</taxon>
        <taxon>Carpasinavirus carpasina</taxon>
    </lineage>
</organism>
<keyword evidence="2" id="KW-1185">Reference proteome</keyword>
<accession>A0A2S1GSU7</accession>
<dbReference type="EMBL" id="MH059633">
    <property type="protein sequence ID" value="AWD92467.1"/>
    <property type="molecule type" value="Genomic_DNA"/>
</dbReference>
<protein>
    <submittedName>
        <fullName evidence="1">Uncharacterized protein</fullName>
    </submittedName>
</protein>
<reference evidence="1 2" key="1">
    <citation type="submission" date="2018-03" db="EMBL/GenBank/DDBJ databases">
        <title>Phage therapy in agriculture - a green tech approach to combat plant pathogenic bacteria.</title>
        <authorList>
            <person name="Carstens A.B."/>
            <person name="Djurhuus A.M."/>
            <person name="Hansen L.H."/>
        </authorList>
    </citation>
    <scope>NUCLEOTIDE SEQUENCE [LARGE SCALE GENOMIC DNA]</scope>
</reference>
<evidence type="ECO:0000313" key="1">
    <source>
        <dbReference type="EMBL" id="AWD92467.1"/>
    </source>
</evidence>
<dbReference type="GeneID" id="54991555"/>
<evidence type="ECO:0000313" key="2">
    <source>
        <dbReference type="Proteomes" id="UP000246901"/>
    </source>
</evidence>
<dbReference type="RefSeq" id="YP_009801048.1">
    <property type="nucleotide sequence ID" value="NC_047962.1"/>
</dbReference>
<dbReference type="Proteomes" id="UP000246901">
    <property type="component" value="Segment"/>
</dbReference>
<proteinExistence type="predicted"/>
<name>A0A2S1GSU7_9CAUD</name>
<sequence>MDQKPEPVFDFQTEFPEFSESEHRGMFTVHFLPQTKRNGERCGVTLICFLDIKAKPQFRVPTRTYTSAKRNRGLRITSLNSHQLKAYGKLAGVSYAKLRDASSEIMDADADAASLRDIERAITTLSQYGFVCEGAPARNFVALNKKRVKLETTIPELI</sequence>
<dbReference type="KEGG" id="vg:54991555"/>